<reference evidence="2" key="1">
    <citation type="journal article" date="2021" name="G3 (Bethesda)">
        <title>Genome and transcriptome analysis of the beet armyworm Spodoptera exigua reveals targets for pest control. .</title>
        <authorList>
            <person name="Simon S."/>
            <person name="Breeschoten T."/>
            <person name="Jansen H.J."/>
            <person name="Dirks R.P."/>
            <person name="Schranz M.E."/>
            <person name="Ros V.I.D."/>
        </authorList>
    </citation>
    <scope>NUCLEOTIDE SEQUENCE</scope>
    <source>
        <strain evidence="2">TB_SE_WUR_2020</strain>
    </source>
</reference>
<dbReference type="EMBL" id="JACEFF010000719">
    <property type="protein sequence ID" value="KAH9632235.1"/>
    <property type="molecule type" value="Genomic_DNA"/>
</dbReference>
<protein>
    <submittedName>
        <fullName evidence="2">Uncharacterized protein</fullName>
    </submittedName>
</protein>
<dbReference type="AlphaFoldDB" id="A0A922M9F3"/>
<name>A0A922M9F3_SPOEX</name>
<evidence type="ECO:0000256" key="1">
    <source>
        <dbReference type="SAM" id="MobiDB-lite"/>
    </source>
</evidence>
<accession>A0A922M9F3</accession>
<organism evidence="2 3">
    <name type="scientific">Spodoptera exigua</name>
    <name type="common">Beet armyworm</name>
    <name type="synonym">Noctua fulgens</name>
    <dbReference type="NCBI Taxonomy" id="7107"/>
    <lineage>
        <taxon>Eukaryota</taxon>
        <taxon>Metazoa</taxon>
        <taxon>Ecdysozoa</taxon>
        <taxon>Arthropoda</taxon>
        <taxon>Hexapoda</taxon>
        <taxon>Insecta</taxon>
        <taxon>Pterygota</taxon>
        <taxon>Neoptera</taxon>
        <taxon>Endopterygota</taxon>
        <taxon>Lepidoptera</taxon>
        <taxon>Glossata</taxon>
        <taxon>Ditrysia</taxon>
        <taxon>Noctuoidea</taxon>
        <taxon>Noctuidae</taxon>
        <taxon>Amphipyrinae</taxon>
        <taxon>Spodoptera</taxon>
    </lineage>
</organism>
<proteinExistence type="predicted"/>
<feature type="compositionally biased region" description="Basic and acidic residues" evidence="1">
    <location>
        <begin position="1"/>
        <end position="14"/>
    </location>
</feature>
<feature type="compositionally biased region" description="Polar residues" evidence="1">
    <location>
        <begin position="55"/>
        <end position="65"/>
    </location>
</feature>
<comment type="caution">
    <text evidence="2">The sequence shown here is derived from an EMBL/GenBank/DDBJ whole genome shotgun (WGS) entry which is preliminary data.</text>
</comment>
<dbReference type="Proteomes" id="UP000814243">
    <property type="component" value="Unassembled WGS sequence"/>
</dbReference>
<evidence type="ECO:0000313" key="2">
    <source>
        <dbReference type="EMBL" id="KAH9632235.1"/>
    </source>
</evidence>
<feature type="region of interest" description="Disordered" evidence="1">
    <location>
        <begin position="1"/>
        <end position="121"/>
    </location>
</feature>
<evidence type="ECO:0000313" key="3">
    <source>
        <dbReference type="Proteomes" id="UP000814243"/>
    </source>
</evidence>
<sequence length="225" mass="24670">MRTEERLSYLRTPRDPTTTTTGGMSPATGPTTPSGSERAQQKAAAEKAAKEQAKTTSPENRAQQKSRLKAIGNFLNALLPSTSHNSSTTKQESALKRFLKKSREEPKKPAPVPTRADKGHVSPPTLAVNFGVTDHIAFLEYVAVVRATKEVPLMTCRKIMLTFQRETEGLLGVLLKEAGGSRVRQRHFPGDRRGNDGVVYGSVQRDERLRGPGSRIVGTHRDSKI</sequence>
<feature type="compositionally biased region" description="Polar residues" evidence="1">
    <location>
        <begin position="79"/>
        <end position="92"/>
    </location>
</feature>
<feature type="compositionally biased region" description="Low complexity" evidence="1">
    <location>
        <begin position="16"/>
        <end position="36"/>
    </location>
</feature>
<feature type="compositionally biased region" description="Basic and acidic residues" evidence="1">
    <location>
        <begin position="44"/>
        <end position="53"/>
    </location>
</feature>
<gene>
    <name evidence="2" type="ORF">HF086_002870</name>
</gene>